<sequence length="243" mass="26435">MWDPYVGKRGQGRPRLRWSDMFTREARKQWSRTAKNRVLWKELGKCPSPITEGGMQGVYQSPNVGQVAIFVSGAIMLLLSAFVVCLSVAAAIAGSPLDHLDDDTKSMLNMLHSTCVGETGVAESAIDSARHGDFSEDDAFKNYLGCVFMQTGALSDDGEMDYDTMIGMLPEVLADRGGKMMRKCTHVRENSAPATAFAFNKCMYAADPEGISSKSYYNLVSAAPKTAPLSVLLHLLKPPEAPS</sequence>
<proteinExistence type="inferred from homology"/>
<dbReference type="InterPro" id="IPR006170">
    <property type="entry name" value="PBP/GOBP"/>
</dbReference>
<reference evidence="6 7" key="1">
    <citation type="journal article" date="2022" name="Allergy">
        <title>Genome assembly and annotation of Periplaneta americana reveal a comprehensive cockroach allergen profile.</title>
        <authorList>
            <person name="Wang L."/>
            <person name="Xiong Q."/>
            <person name="Saelim N."/>
            <person name="Wang L."/>
            <person name="Nong W."/>
            <person name="Wan A.T."/>
            <person name="Shi M."/>
            <person name="Liu X."/>
            <person name="Cao Q."/>
            <person name="Hui J.H.L."/>
            <person name="Sookrung N."/>
            <person name="Leung T.F."/>
            <person name="Tungtrongchitr A."/>
            <person name="Tsui S.K.W."/>
        </authorList>
    </citation>
    <scope>NUCLEOTIDE SEQUENCE [LARGE SCALE GENOMIC DNA]</scope>
    <source>
        <strain evidence="6">PWHHKU_190912</strain>
    </source>
</reference>
<protein>
    <recommendedName>
        <fullName evidence="8">Odorant-binding protein</fullName>
    </recommendedName>
</protein>
<dbReference type="SUPFAM" id="SSF47565">
    <property type="entry name" value="Insect pheromone/odorant-binding proteins"/>
    <property type="match status" value="1"/>
</dbReference>
<evidence type="ECO:0000313" key="7">
    <source>
        <dbReference type="Proteomes" id="UP001148838"/>
    </source>
</evidence>
<comment type="caution">
    <text evidence="6">The sequence shown here is derived from an EMBL/GenBank/DDBJ whole genome shotgun (WGS) entry which is preliminary data.</text>
</comment>
<name>A0ABQ8S1A8_PERAM</name>
<dbReference type="PANTHER" id="PTHR11857:SF43">
    <property type="entry name" value="GEO07291P1-RELATED"/>
    <property type="match status" value="1"/>
</dbReference>
<evidence type="ECO:0000256" key="4">
    <source>
        <dbReference type="ARBA" id="ARBA00022729"/>
    </source>
</evidence>
<evidence type="ECO:0000256" key="1">
    <source>
        <dbReference type="ARBA" id="ARBA00004613"/>
    </source>
</evidence>
<dbReference type="Proteomes" id="UP001148838">
    <property type="component" value="Unassembled WGS sequence"/>
</dbReference>
<evidence type="ECO:0000313" key="6">
    <source>
        <dbReference type="EMBL" id="KAJ4427767.1"/>
    </source>
</evidence>
<keyword evidence="5" id="KW-1133">Transmembrane helix</keyword>
<evidence type="ECO:0000256" key="5">
    <source>
        <dbReference type="SAM" id="Phobius"/>
    </source>
</evidence>
<evidence type="ECO:0000256" key="2">
    <source>
        <dbReference type="ARBA" id="ARBA00008098"/>
    </source>
</evidence>
<organism evidence="6 7">
    <name type="scientific">Periplaneta americana</name>
    <name type="common">American cockroach</name>
    <name type="synonym">Blatta americana</name>
    <dbReference type="NCBI Taxonomy" id="6978"/>
    <lineage>
        <taxon>Eukaryota</taxon>
        <taxon>Metazoa</taxon>
        <taxon>Ecdysozoa</taxon>
        <taxon>Arthropoda</taxon>
        <taxon>Hexapoda</taxon>
        <taxon>Insecta</taxon>
        <taxon>Pterygota</taxon>
        <taxon>Neoptera</taxon>
        <taxon>Polyneoptera</taxon>
        <taxon>Dictyoptera</taxon>
        <taxon>Blattodea</taxon>
        <taxon>Blattoidea</taxon>
        <taxon>Blattidae</taxon>
        <taxon>Blattinae</taxon>
        <taxon>Periplaneta</taxon>
    </lineage>
</organism>
<feature type="transmembrane region" description="Helical" evidence="5">
    <location>
        <begin position="67"/>
        <end position="92"/>
    </location>
</feature>
<keyword evidence="5" id="KW-0472">Membrane</keyword>
<evidence type="ECO:0000256" key="3">
    <source>
        <dbReference type="ARBA" id="ARBA00022525"/>
    </source>
</evidence>
<evidence type="ECO:0008006" key="8">
    <source>
        <dbReference type="Google" id="ProtNLM"/>
    </source>
</evidence>
<dbReference type="SMART" id="SM00708">
    <property type="entry name" value="PhBP"/>
    <property type="match status" value="1"/>
</dbReference>
<dbReference type="Gene3D" id="1.10.238.20">
    <property type="entry name" value="Pheromone/general odorant binding protein domain"/>
    <property type="match status" value="1"/>
</dbReference>
<comment type="similarity">
    <text evidence="2">Belongs to the PBP/GOBP family.</text>
</comment>
<comment type="subcellular location">
    <subcellularLocation>
        <location evidence="1">Secreted</location>
    </subcellularLocation>
</comment>
<accession>A0ABQ8S1A8</accession>
<keyword evidence="5" id="KW-0812">Transmembrane</keyword>
<dbReference type="PANTHER" id="PTHR11857">
    <property type="entry name" value="ODORANT BINDING PROTEIN-RELATED"/>
    <property type="match status" value="1"/>
</dbReference>
<dbReference type="EMBL" id="JAJSOF020000038">
    <property type="protein sequence ID" value="KAJ4427767.1"/>
    <property type="molecule type" value="Genomic_DNA"/>
</dbReference>
<keyword evidence="7" id="KW-1185">Reference proteome</keyword>
<keyword evidence="4" id="KW-0732">Signal</keyword>
<gene>
    <name evidence="6" type="ORF">ANN_25420</name>
</gene>
<dbReference type="InterPro" id="IPR036728">
    <property type="entry name" value="PBP_GOBP_sf"/>
</dbReference>
<keyword evidence="3" id="KW-0964">Secreted</keyword>
<dbReference type="Pfam" id="PF01395">
    <property type="entry name" value="PBP_GOBP"/>
    <property type="match status" value="1"/>
</dbReference>
<dbReference type="CDD" id="cd23992">
    <property type="entry name" value="PBP_GOBP"/>
    <property type="match status" value="1"/>
</dbReference>